<dbReference type="Proteomes" id="UP000019681">
    <property type="component" value="Unassembled WGS sequence"/>
</dbReference>
<keyword evidence="3" id="KW-1185">Reference proteome</keyword>
<protein>
    <recommendedName>
        <fullName evidence="4">DUF2992 family protein</fullName>
    </recommendedName>
</protein>
<feature type="compositionally biased region" description="Basic residues" evidence="1">
    <location>
        <begin position="82"/>
        <end position="92"/>
    </location>
</feature>
<dbReference type="STRING" id="1403537.Q428_00875"/>
<comment type="caution">
    <text evidence="2">The sequence shown here is derived from an EMBL/GenBank/DDBJ whole genome shotgun (WGS) entry which is preliminary data.</text>
</comment>
<dbReference type="AlphaFoldDB" id="A0A017RXY2"/>
<reference evidence="2 3" key="1">
    <citation type="journal article" date="2014" name="Genome Announc.">
        <title>Draft Genome Sequence of Fervidicella metallireducens Strain AeBT, an Iron-Reducing Thermoanaerobe from the Great Artesian Basin.</title>
        <authorList>
            <person name="Patel B.K."/>
        </authorList>
    </citation>
    <scope>NUCLEOTIDE SEQUENCE [LARGE SCALE GENOMIC DNA]</scope>
    <source>
        <strain evidence="2 3">AeB</strain>
    </source>
</reference>
<dbReference type="InterPro" id="IPR016787">
    <property type="entry name" value="UCP021328"/>
</dbReference>
<name>A0A017RXY2_9CLOT</name>
<evidence type="ECO:0000313" key="2">
    <source>
        <dbReference type="EMBL" id="EYE89613.1"/>
    </source>
</evidence>
<feature type="region of interest" description="Disordered" evidence="1">
    <location>
        <begin position="37"/>
        <end position="92"/>
    </location>
</feature>
<gene>
    <name evidence="2" type="ORF">Q428_00875</name>
</gene>
<accession>A0A017RXY2</accession>
<feature type="compositionally biased region" description="Basic and acidic residues" evidence="1">
    <location>
        <begin position="53"/>
        <end position="75"/>
    </location>
</feature>
<feature type="compositionally biased region" description="Polar residues" evidence="1">
    <location>
        <begin position="39"/>
        <end position="48"/>
    </location>
</feature>
<sequence>MSLLPHNKLKFSRGIEVKMDSEKHINPKRLQRMIKKETSASGIGTKAQQAIKLQHENQKLENKKKSKETRQKLEQLKFQIRQNKKKEKKKGH</sequence>
<dbReference type="Pfam" id="PF11208">
    <property type="entry name" value="DUF2992"/>
    <property type="match status" value="1"/>
</dbReference>
<proteinExistence type="predicted"/>
<evidence type="ECO:0008006" key="4">
    <source>
        <dbReference type="Google" id="ProtNLM"/>
    </source>
</evidence>
<evidence type="ECO:0000313" key="3">
    <source>
        <dbReference type="Proteomes" id="UP000019681"/>
    </source>
</evidence>
<dbReference type="EMBL" id="AZQP01000002">
    <property type="protein sequence ID" value="EYE89613.1"/>
    <property type="molecule type" value="Genomic_DNA"/>
</dbReference>
<organism evidence="2 3">
    <name type="scientific">Fervidicella metallireducens AeB</name>
    <dbReference type="NCBI Taxonomy" id="1403537"/>
    <lineage>
        <taxon>Bacteria</taxon>
        <taxon>Bacillati</taxon>
        <taxon>Bacillota</taxon>
        <taxon>Clostridia</taxon>
        <taxon>Eubacteriales</taxon>
        <taxon>Clostridiaceae</taxon>
        <taxon>Fervidicella</taxon>
    </lineage>
</organism>
<evidence type="ECO:0000256" key="1">
    <source>
        <dbReference type="SAM" id="MobiDB-lite"/>
    </source>
</evidence>